<proteinExistence type="predicted"/>
<dbReference type="PANTHER" id="PTHR30024:SF42">
    <property type="entry name" value="ALIPHATIC SULFONATES-BINDING PROTEIN-RELATED"/>
    <property type="match status" value="1"/>
</dbReference>
<dbReference type="Pfam" id="PF13379">
    <property type="entry name" value="NMT1_2"/>
    <property type="match status" value="1"/>
</dbReference>
<dbReference type="RefSeq" id="WP_005582803.1">
    <property type="nucleotide sequence ID" value="NZ_LT669839.1"/>
</dbReference>
<dbReference type="HOGENOM" id="CLU_028871_10_4_9"/>
<dbReference type="SUPFAM" id="SSF53850">
    <property type="entry name" value="Periplasmic binding protein-like II"/>
    <property type="match status" value="1"/>
</dbReference>
<protein>
    <submittedName>
        <fullName evidence="1">Uncharacterized protein</fullName>
    </submittedName>
</protein>
<gene>
    <name evidence="1" type="ORF">CUESP1_1396</name>
</gene>
<reference evidence="1 2" key="1">
    <citation type="submission" date="2016-11" db="EMBL/GenBank/DDBJ databases">
        <authorList>
            <person name="Manzoor S."/>
        </authorList>
    </citation>
    <scope>NUCLEOTIDE SEQUENCE [LARGE SCALE GENOMIC DNA]</scope>
    <source>
        <strain evidence="1">Clostridium ultunense strain Esp</strain>
    </source>
</reference>
<evidence type="ECO:0000313" key="1">
    <source>
        <dbReference type="EMBL" id="SHD76767.1"/>
    </source>
</evidence>
<keyword evidence="2" id="KW-1185">Reference proteome</keyword>
<accession>M1Z5X1</accession>
<sequence length="387" mass="42936">MNKRVISILLVFTLVLSILGGCTKQETEELNTSNEENIIDDNKDDTIEEVPVINMAWDFDLHASVMLVASARGEEFKDSGIWLKPIIEKEQYELYKEGEKLALINTIVTKGSSESAVMLGQKRLDCALNSVTGMLSAKDQGTDVEVLCPVHVDGIGLVFPHGTELNNWEEVSQYILDSETPVRIGYHSPVSAPRIVLETALKQADIKVTENPNDFDADVLLVDLKGAKNLLPAFSGDQVDAWVAPSHYPEAAEAEGIGSIALKLNEFPPEGQWYDFPCCVFAGRADVISEYPEVFEALVDLFTYSAEWINSNRDEASMILSEIIGVSKEAVDAASIVFTTQVSDKWKEGVGIYFDLLDELEKFDGDLKGGKLEDIEDEFYNFKYINN</sequence>
<dbReference type="Gene3D" id="3.40.190.10">
    <property type="entry name" value="Periplasmic binding protein-like II"/>
    <property type="match status" value="1"/>
</dbReference>
<dbReference type="EMBL" id="LT669839">
    <property type="protein sequence ID" value="SHD76767.1"/>
    <property type="molecule type" value="Genomic_DNA"/>
</dbReference>
<dbReference type="PROSITE" id="PS51257">
    <property type="entry name" value="PROKAR_LIPOPROTEIN"/>
    <property type="match status" value="1"/>
</dbReference>
<dbReference type="PANTHER" id="PTHR30024">
    <property type="entry name" value="ALIPHATIC SULFONATES-BINDING PROTEIN-RELATED"/>
    <property type="match status" value="1"/>
</dbReference>
<name>M1Z5X1_9FIRM</name>
<dbReference type="Proteomes" id="UP000245423">
    <property type="component" value="Chromosome 1"/>
</dbReference>
<dbReference type="OrthoDB" id="286202at2"/>
<organism evidence="1 2">
    <name type="scientific">[Clostridium] ultunense Esp</name>
    <dbReference type="NCBI Taxonomy" id="1288971"/>
    <lineage>
        <taxon>Bacteria</taxon>
        <taxon>Bacillati</taxon>
        <taxon>Bacillota</taxon>
        <taxon>Tissierellia</taxon>
        <taxon>Tissierellales</taxon>
        <taxon>Tepidimicrobiaceae</taxon>
        <taxon>Schnuerera</taxon>
    </lineage>
</organism>
<evidence type="ECO:0000313" key="2">
    <source>
        <dbReference type="Proteomes" id="UP000245423"/>
    </source>
</evidence>
<dbReference type="AlphaFoldDB" id="M1Z5X1"/>